<name>A0A7J6ANL7_AMEME</name>
<comment type="caution">
    <text evidence="3">The sequence shown here is derived from an EMBL/GenBank/DDBJ whole genome shotgun (WGS) entry which is preliminary data.</text>
</comment>
<evidence type="ECO:0000313" key="3">
    <source>
        <dbReference type="EMBL" id="KAF4083551.1"/>
    </source>
</evidence>
<protein>
    <recommendedName>
        <fullName evidence="2">SET domain-containing protein</fullName>
    </recommendedName>
</protein>
<sequence>MISLSTVQMASDANFLLCHVCLKARCSLPRHLRKKCMQHSTEEEIEVAVDKAKKDVSEFLRKGRFWKYSEIVSIFQSPDPCSRMIKELQKRGNVVMDLPSQLDDVGAEDTAQSPSQPLATEPEQSRQHKRKRMRPETHVWVLMEKRGLNKKHSLCHPLLSDFISHLDTNFYDECYKQEVEQVARFLYFMDPTAPSLEFVRQYERIQEYVRKLTEIKVSRNTVRNYLFSIKRFLKYHMEDTDLSFRDKDLYDDSVACIQFLTCLKLSYTMKVCTDVPRNSSHRFLAVIYVAKNDFLGVIGKLIGPDRISAEFLTKHEQVLVLYYLEAILILKQVQRPAVVRNMTVSEWVCRTQHENGYVTVKVDSVPLMHMTVVILTLEEEMWFDTYYTEVRPVMLGRRKGRWGKDYGERFFISATGKSVYSPSNDMHRFHQLYNLPTVTSMMVRRAFGQSSVDMDYIKLSNSEKHSRMKECYNTPAAVKRQTETSQSGIGTEMGKQSAYDLLLRTPPRNCGDGICRRAAFWNVAMVGRSVFGGFTFLRRQPSVARIVSWIKKQGWRKNRPDASRVLASWMPPGGVASSLDSPVIRKMVRRQKWKGLLVSEIEGKGRCVVTTRPFVNGEVVCDYHGRLVSRQEGLRIRASMSAGESGYMFFYTDSHGQAACIDAHNELCECHPDQVTFGRLIRHAAEKNNLRPRRFVAEGKDVILFLAARDIQINEELLYNYGVNRRCFAGEGLDLDWL</sequence>
<evidence type="ECO:0000313" key="4">
    <source>
        <dbReference type="Proteomes" id="UP000593565"/>
    </source>
</evidence>
<evidence type="ECO:0000256" key="1">
    <source>
        <dbReference type="SAM" id="MobiDB-lite"/>
    </source>
</evidence>
<dbReference type="Pfam" id="PF00856">
    <property type="entry name" value="SET"/>
    <property type="match status" value="1"/>
</dbReference>
<organism evidence="3 4">
    <name type="scientific">Ameiurus melas</name>
    <name type="common">Black bullhead</name>
    <name type="synonym">Silurus melas</name>
    <dbReference type="NCBI Taxonomy" id="219545"/>
    <lineage>
        <taxon>Eukaryota</taxon>
        <taxon>Metazoa</taxon>
        <taxon>Chordata</taxon>
        <taxon>Craniata</taxon>
        <taxon>Vertebrata</taxon>
        <taxon>Euteleostomi</taxon>
        <taxon>Actinopterygii</taxon>
        <taxon>Neopterygii</taxon>
        <taxon>Teleostei</taxon>
        <taxon>Ostariophysi</taxon>
        <taxon>Siluriformes</taxon>
        <taxon>Ictaluridae</taxon>
        <taxon>Ameiurus</taxon>
    </lineage>
</organism>
<dbReference type="SMART" id="SM00317">
    <property type="entry name" value="SET"/>
    <property type="match status" value="1"/>
</dbReference>
<dbReference type="EMBL" id="JAAGNN010000011">
    <property type="protein sequence ID" value="KAF4083551.1"/>
    <property type="molecule type" value="Genomic_DNA"/>
</dbReference>
<feature type="domain" description="SET" evidence="2">
    <location>
        <begin position="594"/>
        <end position="722"/>
    </location>
</feature>
<evidence type="ECO:0000259" key="2">
    <source>
        <dbReference type="PROSITE" id="PS50280"/>
    </source>
</evidence>
<dbReference type="PANTHER" id="PTHR47306">
    <property type="entry name" value="SI:CH211-178J18.4-RELATED"/>
    <property type="match status" value="1"/>
</dbReference>
<keyword evidence="4" id="KW-1185">Reference proteome</keyword>
<feature type="region of interest" description="Disordered" evidence="1">
    <location>
        <begin position="105"/>
        <end position="134"/>
    </location>
</feature>
<dbReference type="AlphaFoldDB" id="A0A7J6ANL7"/>
<proteinExistence type="predicted"/>
<dbReference type="PANTHER" id="PTHR47306:SF2">
    <property type="entry name" value="CORE-BINDING (CB) DOMAIN-CONTAINING PROTEIN"/>
    <property type="match status" value="1"/>
</dbReference>
<gene>
    <name evidence="3" type="ORF">AMELA_G00143470</name>
</gene>
<dbReference type="SUPFAM" id="SSF82199">
    <property type="entry name" value="SET domain"/>
    <property type="match status" value="1"/>
</dbReference>
<dbReference type="InterPro" id="IPR001214">
    <property type="entry name" value="SET_dom"/>
</dbReference>
<reference evidence="3 4" key="1">
    <citation type="submission" date="2020-02" db="EMBL/GenBank/DDBJ databases">
        <title>A chromosome-scale genome assembly of the black bullhead catfish (Ameiurus melas).</title>
        <authorList>
            <person name="Wen M."/>
            <person name="Zham M."/>
            <person name="Cabau C."/>
            <person name="Klopp C."/>
            <person name="Donnadieu C."/>
            <person name="Roques C."/>
            <person name="Bouchez O."/>
            <person name="Lampietro C."/>
            <person name="Jouanno E."/>
            <person name="Herpin A."/>
            <person name="Louis A."/>
            <person name="Berthelot C."/>
            <person name="Parey E."/>
            <person name="Roest-Crollius H."/>
            <person name="Braasch I."/>
            <person name="Postlethwait J."/>
            <person name="Robinson-Rechavi M."/>
            <person name="Echchiki A."/>
            <person name="Begum T."/>
            <person name="Montfort J."/>
            <person name="Schartl M."/>
            <person name="Bobe J."/>
            <person name="Guiguen Y."/>
        </authorList>
    </citation>
    <scope>NUCLEOTIDE SEQUENCE [LARGE SCALE GENOMIC DNA]</scope>
    <source>
        <strain evidence="3">M_S1</strain>
        <tissue evidence="3">Blood</tissue>
    </source>
</reference>
<dbReference type="InterPro" id="IPR046341">
    <property type="entry name" value="SET_dom_sf"/>
</dbReference>
<dbReference type="PROSITE" id="PS50280">
    <property type="entry name" value="SET"/>
    <property type="match status" value="1"/>
</dbReference>
<dbReference type="Proteomes" id="UP000593565">
    <property type="component" value="Unassembled WGS sequence"/>
</dbReference>
<accession>A0A7J6ANL7</accession>
<dbReference type="Gene3D" id="2.170.270.10">
    <property type="entry name" value="SET domain"/>
    <property type="match status" value="1"/>
</dbReference>